<gene>
    <name evidence="1" type="ORF">DWY25_12010</name>
</gene>
<evidence type="ECO:0000313" key="1">
    <source>
        <dbReference type="EMBL" id="RGR72373.1"/>
    </source>
</evidence>
<dbReference type="GeneID" id="83016118"/>
<dbReference type="EMBL" id="QRUP01000015">
    <property type="protein sequence ID" value="RGR72373.1"/>
    <property type="molecule type" value="Genomic_DNA"/>
</dbReference>
<proteinExistence type="predicted"/>
<comment type="caution">
    <text evidence="1">The sequence shown here is derived from an EMBL/GenBank/DDBJ whole genome shotgun (WGS) entry which is preliminary data.</text>
</comment>
<reference evidence="1 2" key="1">
    <citation type="submission" date="2018-08" db="EMBL/GenBank/DDBJ databases">
        <title>A genome reference for cultivated species of the human gut microbiota.</title>
        <authorList>
            <person name="Zou Y."/>
            <person name="Xue W."/>
            <person name="Luo G."/>
        </authorList>
    </citation>
    <scope>NUCLEOTIDE SEQUENCE [LARGE SCALE GENOMIC DNA]</scope>
    <source>
        <strain evidence="1 2">AF24-29</strain>
    </source>
</reference>
<dbReference type="AlphaFoldDB" id="A0A412FW26"/>
<dbReference type="Proteomes" id="UP000284178">
    <property type="component" value="Unassembled WGS sequence"/>
</dbReference>
<accession>A0A412FW26</accession>
<protein>
    <recommendedName>
        <fullName evidence="3">Lipoprotein</fullName>
    </recommendedName>
</protein>
<dbReference type="PROSITE" id="PS51257">
    <property type="entry name" value="PROKAR_LIPOPROTEIN"/>
    <property type="match status" value="1"/>
</dbReference>
<keyword evidence="2" id="KW-1185">Reference proteome</keyword>
<organism evidence="1 2">
    <name type="scientific">Holdemania filiformis</name>
    <dbReference type="NCBI Taxonomy" id="61171"/>
    <lineage>
        <taxon>Bacteria</taxon>
        <taxon>Bacillati</taxon>
        <taxon>Bacillota</taxon>
        <taxon>Erysipelotrichia</taxon>
        <taxon>Erysipelotrichales</taxon>
        <taxon>Erysipelotrichaceae</taxon>
        <taxon>Holdemania</taxon>
    </lineage>
</organism>
<sequence>MKPIIKIMSVAGLLLGFLSGCQQVPELESEFILKAASFNQEDTAIANQFGCSEKPQVFQFAADSTVQSLHYTVYKLNQGEWEVQWTGDQSLSGTRGRIAVYSDSLPAGYTLILQCDNICVKDELRVDDPDFTMPEDTVLSTASLKQEIPFQLNEEIPVILQRISTENDTILVDLEQFFKPDTFAKQDDVWALTLIFQGSDHSLQLPSKE</sequence>
<evidence type="ECO:0008006" key="3">
    <source>
        <dbReference type="Google" id="ProtNLM"/>
    </source>
</evidence>
<evidence type="ECO:0000313" key="2">
    <source>
        <dbReference type="Proteomes" id="UP000284178"/>
    </source>
</evidence>
<name>A0A412FW26_9FIRM</name>
<dbReference type="RefSeq" id="WP_117895423.1">
    <property type="nucleotide sequence ID" value="NZ_CABJCV010000015.1"/>
</dbReference>